<reference evidence="1" key="1">
    <citation type="submission" date="2022-12" db="EMBL/GenBank/DDBJ databases">
        <title>New Phytohabitans aurantiacus sp. RD004123 nov., an actinomycete isolated from soil.</title>
        <authorList>
            <person name="Triningsih D.W."/>
            <person name="Harunari E."/>
            <person name="Igarashi Y."/>
        </authorList>
    </citation>
    <scope>NUCLEOTIDE SEQUENCE</scope>
    <source>
        <strain evidence="1">RD004123</strain>
    </source>
</reference>
<name>A0ABQ5QZR6_9ACTN</name>
<dbReference type="EMBL" id="BSDI01000030">
    <property type="protein sequence ID" value="GLI00054.1"/>
    <property type="molecule type" value="Genomic_DNA"/>
</dbReference>
<proteinExistence type="predicted"/>
<dbReference type="RefSeq" id="WP_281900139.1">
    <property type="nucleotide sequence ID" value="NZ_BSDI01000030.1"/>
</dbReference>
<organism evidence="1 2">
    <name type="scientific">Phytohabitans aurantiacus</name>
    <dbReference type="NCBI Taxonomy" id="3016789"/>
    <lineage>
        <taxon>Bacteria</taxon>
        <taxon>Bacillati</taxon>
        <taxon>Actinomycetota</taxon>
        <taxon>Actinomycetes</taxon>
        <taxon>Micromonosporales</taxon>
        <taxon>Micromonosporaceae</taxon>
    </lineage>
</organism>
<sequence>MDALIEFSQTGDLGPLRKDMTAVEVVQLLGPPDSSRWIQGDDNFQRYRYGSLSLTFRRRTGDPAGDENLLLRSLSLSFKRLPFELPEQVASQLECDWTSARLEDVLAVFQQANVAAVKDHDSSEHGRNFQRYRVGERRVLLNAFDGVAADIAG</sequence>
<gene>
    <name evidence="1" type="ORF">Pa4123_53300</name>
</gene>
<accession>A0ABQ5QZR6</accession>
<comment type="caution">
    <text evidence="1">The sequence shown here is derived from an EMBL/GenBank/DDBJ whole genome shotgun (WGS) entry which is preliminary data.</text>
</comment>
<evidence type="ECO:0000313" key="1">
    <source>
        <dbReference type="EMBL" id="GLI00054.1"/>
    </source>
</evidence>
<keyword evidence="2" id="KW-1185">Reference proteome</keyword>
<evidence type="ECO:0000313" key="2">
    <source>
        <dbReference type="Proteomes" id="UP001144280"/>
    </source>
</evidence>
<protein>
    <submittedName>
        <fullName evidence="1">Uncharacterized protein</fullName>
    </submittedName>
</protein>
<dbReference type="Proteomes" id="UP001144280">
    <property type="component" value="Unassembled WGS sequence"/>
</dbReference>